<dbReference type="EC" id="6.1.1.9" evidence="1"/>
<evidence type="ECO:0000313" key="1">
    <source>
        <dbReference type="EMBL" id="EGH26167.1"/>
    </source>
</evidence>
<keyword evidence="1" id="KW-0436">Ligase</keyword>
<dbReference type="EMBL" id="AEAG01001982">
    <property type="protein sequence ID" value="EGH26167.1"/>
    <property type="molecule type" value="Genomic_DNA"/>
</dbReference>
<dbReference type="AlphaFoldDB" id="A0A656GKL3"/>
<dbReference type="GO" id="GO:0004832">
    <property type="term" value="F:valine-tRNA ligase activity"/>
    <property type="evidence" value="ECO:0007669"/>
    <property type="project" value="UniProtKB-EC"/>
</dbReference>
<evidence type="ECO:0000313" key="2">
    <source>
        <dbReference type="Proteomes" id="UP000003465"/>
    </source>
</evidence>
<gene>
    <name evidence="1" type="primary">valS</name>
    <name evidence="1" type="ORF">PSYMO_33947</name>
</gene>
<name>A0A656GKL3_PSEA0</name>
<feature type="non-terminal residue" evidence="1">
    <location>
        <position position="1"/>
    </location>
</feature>
<dbReference type="Proteomes" id="UP000003465">
    <property type="component" value="Unassembled WGS sequence"/>
</dbReference>
<reference evidence="1 2" key="1">
    <citation type="journal article" date="2011" name="PLoS Pathog.">
        <title>Dynamic evolution of pathogenicity revealed by sequencing and comparative genomics of 19 Pseudomonas syringae isolates.</title>
        <authorList>
            <person name="Baltrus D.A."/>
            <person name="Nishimura M.T."/>
            <person name="Romanchuk A."/>
            <person name="Chang J.H."/>
            <person name="Mukhtar M.S."/>
            <person name="Cherkis K."/>
            <person name="Roach J."/>
            <person name="Grant S.R."/>
            <person name="Jones C.D."/>
            <person name="Dangl J.L."/>
        </authorList>
    </citation>
    <scope>NUCLEOTIDE SEQUENCE [LARGE SCALE GENOMIC DNA]</scope>
    <source>
        <strain evidence="1 2">301020</strain>
    </source>
</reference>
<comment type="caution">
    <text evidence="1">The sequence shown here is derived from an EMBL/GenBank/DDBJ whole genome shotgun (WGS) entry which is preliminary data.</text>
</comment>
<organism evidence="1 2">
    <name type="scientific">Pseudomonas amygdali pv. mori str. 301020</name>
    <dbReference type="NCBI Taxonomy" id="629261"/>
    <lineage>
        <taxon>Bacteria</taxon>
        <taxon>Pseudomonadati</taxon>
        <taxon>Pseudomonadota</taxon>
        <taxon>Gammaproteobacteria</taxon>
        <taxon>Pseudomonadales</taxon>
        <taxon>Pseudomonadaceae</taxon>
        <taxon>Pseudomonas</taxon>
        <taxon>Pseudomonas amygdali</taxon>
    </lineage>
</organism>
<proteinExistence type="predicted"/>
<protein>
    <submittedName>
        <fullName evidence="1">Valyl-tRNA synthetase</fullName>
        <ecNumber evidence="1">6.1.1.9</ecNumber>
    </submittedName>
</protein>
<accession>A0A656GKL3</accession>
<sequence>GHRFPPRMDKTYQPYAIETFWYQTWESENYFAPQGVADSSAASAAQP</sequence>
<keyword evidence="1" id="KW-0030">Aminoacyl-tRNA synthetase</keyword>